<evidence type="ECO:0000256" key="2">
    <source>
        <dbReference type="ARBA" id="ARBA00022475"/>
    </source>
</evidence>
<feature type="transmembrane region" description="Helical" evidence="6">
    <location>
        <begin position="119"/>
        <end position="138"/>
    </location>
</feature>
<evidence type="ECO:0000256" key="5">
    <source>
        <dbReference type="ARBA" id="ARBA00023136"/>
    </source>
</evidence>
<comment type="subcellular location">
    <subcellularLocation>
        <location evidence="1">Cell membrane</location>
        <topology evidence="1">Multi-pass membrane protein</topology>
    </subcellularLocation>
</comment>
<dbReference type="PANTHER" id="PTHR30250:SF28">
    <property type="entry name" value="POLYSACCHARIDE BIOSYNTHESIS PROTEIN"/>
    <property type="match status" value="1"/>
</dbReference>
<feature type="transmembrane region" description="Helical" evidence="6">
    <location>
        <begin position="242"/>
        <end position="261"/>
    </location>
</feature>
<evidence type="ECO:0000313" key="7">
    <source>
        <dbReference type="EMBL" id="RKQ34299.1"/>
    </source>
</evidence>
<evidence type="ECO:0000256" key="3">
    <source>
        <dbReference type="ARBA" id="ARBA00022692"/>
    </source>
</evidence>
<dbReference type="EMBL" id="RBZP01000004">
    <property type="protein sequence ID" value="RKQ34299.1"/>
    <property type="molecule type" value="Genomic_DNA"/>
</dbReference>
<feature type="transmembrane region" description="Helical" evidence="6">
    <location>
        <begin position="339"/>
        <end position="360"/>
    </location>
</feature>
<evidence type="ECO:0000256" key="1">
    <source>
        <dbReference type="ARBA" id="ARBA00004651"/>
    </source>
</evidence>
<feature type="transmembrane region" description="Helical" evidence="6">
    <location>
        <begin position="176"/>
        <end position="199"/>
    </location>
</feature>
<feature type="transmembrane region" description="Helical" evidence="6">
    <location>
        <begin position="46"/>
        <end position="66"/>
    </location>
</feature>
<feature type="transmembrane region" description="Helical" evidence="6">
    <location>
        <begin position="397"/>
        <end position="417"/>
    </location>
</feature>
<dbReference type="GO" id="GO:0005886">
    <property type="term" value="C:plasma membrane"/>
    <property type="evidence" value="ECO:0007669"/>
    <property type="project" value="UniProtKB-SubCell"/>
</dbReference>
<keyword evidence="4 6" id="KW-1133">Transmembrane helix</keyword>
<feature type="transmembrane region" description="Helical" evidence="6">
    <location>
        <begin position="372"/>
        <end position="391"/>
    </location>
</feature>
<keyword evidence="5 6" id="KW-0472">Membrane</keyword>
<keyword evidence="3 6" id="KW-0812">Transmembrane</keyword>
<evidence type="ECO:0000256" key="6">
    <source>
        <dbReference type="SAM" id="Phobius"/>
    </source>
</evidence>
<protein>
    <submittedName>
        <fullName evidence="7">Lipopolysaccharide biosynthesis protein</fullName>
    </submittedName>
</protein>
<sequence length="429" mass="46874">MRNKMERLVKQPFIRNVFILSSGTAAAQIVTMALSPIVTRLFGPEAYGLMGTFTAIVFIITPIAALTYPMAIVLPKSDSDAKGLVKLSLAISGVITLFVALLLIIFSQQIVTLFGIEEIAPYLYLIPIVVLLAGYLQVVEQWFIRKKQFGVSAKATFTQSIIVNGGKVGFGFFHPVAGVLIIFSAISQGLMASLMLVYAKYSFRSVIAESVSVPIKELAKKYRDFPMFRAPQVFLNAVSQSLPILLLTTFFGPAAAGFYSIGRTVLGVPSQLIGKSVGDVFYPRIAEAANHKENMTQLIKKATLALGAVGILPYGLVILFGPWLYGLVFGLEWVKAGEYARWIALWIYFMFMNQPSVKALPVMSAQSFHLKFTVITLSTRTILLAIGYYVFSSDLVAIALFGVSGAILNILLIVLTIHKSKGFKPVGEE</sequence>
<dbReference type="AlphaFoldDB" id="A0A495A4V6"/>
<keyword evidence="2" id="KW-1003">Cell membrane</keyword>
<dbReference type="InterPro" id="IPR050833">
    <property type="entry name" value="Poly_Biosynth_Transport"/>
</dbReference>
<evidence type="ECO:0000256" key="4">
    <source>
        <dbReference type="ARBA" id="ARBA00022989"/>
    </source>
</evidence>
<keyword evidence="8" id="KW-1185">Reference proteome</keyword>
<dbReference type="RefSeq" id="WP_121203862.1">
    <property type="nucleotide sequence ID" value="NZ_RBZP01000004.1"/>
</dbReference>
<evidence type="ECO:0000313" key="8">
    <source>
        <dbReference type="Proteomes" id="UP000269301"/>
    </source>
</evidence>
<name>A0A495A4V6_9BACI</name>
<dbReference type="Proteomes" id="UP000269301">
    <property type="component" value="Unassembled WGS sequence"/>
</dbReference>
<feature type="transmembrane region" description="Helical" evidence="6">
    <location>
        <begin position="12"/>
        <end position="34"/>
    </location>
</feature>
<feature type="transmembrane region" description="Helical" evidence="6">
    <location>
        <begin position="87"/>
        <end position="107"/>
    </location>
</feature>
<feature type="transmembrane region" description="Helical" evidence="6">
    <location>
        <begin position="302"/>
        <end position="327"/>
    </location>
</feature>
<organism evidence="7 8">
    <name type="scientific">Oceanobacillus halophilus</name>
    <dbReference type="NCBI Taxonomy" id="930130"/>
    <lineage>
        <taxon>Bacteria</taxon>
        <taxon>Bacillati</taxon>
        <taxon>Bacillota</taxon>
        <taxon>Bacilli</taxon>
        <taxon>Bacillales</taxon>
        <taxon>Bacillaceae</taxon>
        <taxon>Oceanobacillus</taxon>
    </lineage>
</organism>
<comment type="caution">
    <text evidence="7">The sequence shown here is derived from an EMBL/GenBank/DDBJ whole genome shotgun (WGS) entry which is preliminary data.</text>
</comment>
<reference evidence="7 8" key="1">
    <citation type="journal article" date="2016" name="Int. J. Syst. Evol. Microbiol.">
        <title>Oceanobacillus halophilus sp. nov., a novel moderately halophilic bacterium from a hypersaline lake.</title>
        <authorList>
            <person name="Amoozegar M.A."/>
            <person name="Bagheri M."/>
            <person name="Makhdoumi A."/>
            <person name="Nikou M.M."/>
            <person name="Fazeli S.A.S."/>
            <person name="Schumann P."/>
            <person name="Sproer C."/>
            <person name="Sanchez-Porro C."/>
            <person name="Ventosa A."/>
        </authorList>
    </citation>
    <scope>NUCLEOTIDE SEQUENCE [LARGE SCALE GENOMIC DNA]</scope>
    <source>
        <strain evidence="7 8">DSM 23996</strain>
    </source>
</reference>
<gene>
    <name evidence="7" type="ORF">D8M06_07930</name>
</gene>
<proteinExistence type="predicted"/>
<dbReference type="OrthoDB" id="109075at2"/>
<dbReference type="PANTHER" id="PTHR30250">
    <property type="entry name" value="PST FAMILY PREDICTED COLANIC ACID TRANSPORTER"/>
    <property type="match status" value="1"/>
</dbReference>
<accession>A0A495A4V6</accession>
<dbReference type="Pfam" id="PF13440">
    <property type="entry name" value="Polysacc_synt_3"/>
    <property type="match status" value="1"/>
</dbReference>